<name>A0ABM8FX26_9MICO</name>
<reference evidence="2" key="1">
    <citation type="journal article" date="2019" name="Int. J. Syst. Evol. Microbiol.">
        <title>The Global Catalogue of Microorganisms (GCM) 10K type strain sequencing project: providing services to taxonomists for standard genome sequencing and annotation.</title>
        <authorList>
            <consortium name="The Broad Institute Genomics Platform"/>
            <consortium name="The Broad Institute Genome Sequencing Center for Infectious Disease"/>
            <person name="Wu L."/>
            <person name="Ma J."/>
        </authorList>
    </citation>
    <scope>NUCLEOTIDE SEQUENCE [LARGE SCALE GENOMIC DNA]</scope>
    <source>
        <strain evidence="2">NBRC 106310</strain>
    </source>
</reference>
<dbReference type="Proteomes" id="UP001321543">
    <property type="component" value="Chromosome"/>
</dbReference>
<proteinExistence type="predicted"/>
<gene>
    <name evidence="1" type="ORF">GCM10025863_29090</name>
</gene>
<dbReference type="EMBL" id="AP027728">
    <property type="protein sequence ID" value="BDZ40295.1"/>
    <property type="molecule type" value="Genomic_DNA"/>
</dbReference>
<evidence type="ECO:0000313" key="1">
    <source>
        <dbReference type="EMBL" id="BDZ40295.1"/>
    </source>
</evidence>
<sequence>MPAPRPLPDSLSRTFSVPQALEAGVGRGRLRRADLETPFHGVRARPTSFDLDGLDPYTRQLTERRIQAWN</sequence>
<accession>A0ABM8FX26</accession>
<dbReference type="RefSeq" id="WP_286300827.1">
    <property type="nucleotide sequence ID" value="NZ_AP027728.1"/>
</dbReference>
<evidence type="ECO:0000313" key="2">
    <source>
        <dbReference type="Proteomes" id="UP001321543"/>
    </source>
</evidence>
<protein>
    <submittedName>
        <fullName evidence="1">Uncharacterized protein</fullName>
    </submittedName>
</protein>
<keyword evidence="2" id="KW-1185">Reference proteome</keyword>
<organism evidence="1 2">
    <name type="scientific">Microbacterium suwonense</name>
    <dbReference type="NCBI Taxonomy" id="683047"/>
    <lineage>
        <taxon>Bacteria</taxon>
        <taxon>Bacillati</taxon>
        <taxon>Actinomycetota</taxon>
        <taxon>Actinomycetes</taxon>
        <taxon>Micrococcales</taxon>
        <taxon>Microbacteriaceae</taxon>
        <taxon>Microbacterium</taxon>
    </lineage>
</organism>